<keyword evidence="8 9" id="KW-0408">Iron</keyword>
<evidence type="ECO:0000256" key="2">
    <source>
        <dbReference type="ARBA" id="ARBA00022491"/>
    </source>
</evidence>
<comment type="cofactor">
    <cofactor evidence="7">
        <name>Zn(2+)</name>
        <dbReference type="ChEBI" id="CHEBI:29105"/>
    </cofactor>
    <text evidence="7">Binds 1 zinc ion per subunit.</text>
</comment>
<dbReference type="InterPro" id="IPR043135">
    <property type="entry name" value="Fur_C"/>
</dbReference>
<evidence type="ECO:0000256" key="9">
    <source>
        <dbReference type="RuleBase" id="RU364037"/>
    </source>
</evidence>
<dbReference type="GO" id="GO:0045892">
    <property type="term" value="P:negative regulation of DNA-templated transcription"/>
    <property type="evidence" value="ECO:0007669"/>
    <property type="project" value="TreeGrafter"/>
</dbReference>
<evidence type="ECO:0000256" key="7">
    <source>
        <dbReference type="PIRSR" id="PIRSR602481-1"/>
    </source>
</evidence>
<comment type="similarity">
    <text evidence="1 9">Belongs to the Fur family.</text>
</comment>
<dbReference type="Pfam" id="PF01475">
    <property type="entry name" value="FUR"/>
    <property type="match status" value="1"/>
</dbReference>
<dbReference type="Proteomes" id="UP000529637">
    <property type="component" value="Unassembled WGS sequence"/>
</dbReference>
<name>A0A7Y6NP07_9BURK</name>
<evidence type="ECO:0000313" key="11">
    <source>
        <dbReference type="Proteomes" id="UP000529637"/>
    </source>
</evidence>
<comment type="subcellular location">
    <subcellularLocation>
        <location evidence="9">Cytoplasm</location>
    </subcellularLocation>
</comment>
<dbReference type="InterPro" id="IPR036390">
    <property type="entry name" value="WH_DNA-bd_sf"/>
</dbReference>
<dbReference type="GO" id="GO:1900376">
    <property type="term" value="P:regulation of secondary metabolite biosynthetic process"/>
    <property type="evidence" value="ECO:0007669"/>
    <property type="project" value="TreeGrafter"/>
</dbReference>
<keyword evidence="3 7" id="KW-0862">Zinc</keyword>
<dbReference type="InterPro" id="IPR002481">
    <property type="entry name" value="FUR"/>
</dbReference>
<keyword evidence="5 9" id="KW-0238">DNA-binding</keyword>
<dbReference type="GO" id="GO:0000976">
    <property type="term" value="F:transcription cis-regulatory region binding"/>
    <property type="evidence" value="ECO:0007669"/>
    <property type="project" value="TreeGrafter"/>
</dbReference>
<evidence type="ECO:0000256" key="1">
    <source>
        <dbReference type="ARBA" id="ARBA00007957"/>
    </source>
</evidence>
<evidence type="ECO:0000313" key="10">
    <source>
        <dbReference type="EMBL" id="NUZ06690.1"/>
    </source>
</evidence>
<keyword evidence="2 9" id="KW-0678">Repressor</keyword>
<comment type="cofactor">
    <cofactor evidence="8">
        <name>Mn(2+)</name>
        <dbReference type="ChEBI" id="CHEBI:29035"/>
    </cofactor>
    <cofactor evidence="8">
        <name>Fe(2+)</name>
        <dbReference type="ChEBI" id="CHEBI:29033"/>
    </cofactor>
    <text evidence="8">Binds 1 Mn(2+) or Fe(2+) ion per subunit.</text>
</comment>
<dbReference type="GO" id="GO:0003700">
    <property type="term" value="F:DNA-binding transcription factor activity"/>
    <property type="evidence" value="ECO:0007669"/>
    <property type="project" value="UniProtKB-UniRule"/>
</dbReference>
<keyword evidence="7 9" id="KW-0479">Metal-binding</keyword>
<keyword evidence="6 9" id="KW-0804">Transcription</keyword>
<protein>
    <recommendedName>
        <fullName evidence="9">Ferric uptake regulation protein</fullName>
    </recommendedName>
</protein>
<evidence type="ECO:0000256" key="3">
    <source>
        <dbReference type="ARBA" id="ARBA00022833"/>
    </source>
</evidence>
<evidence type="ECO:0000256" key="6">
    <source>
        <dbReference type="ARBA" id="ARBA00023163"/>
    </source>
</evidence>
<dbReference type="InterPro" id="IPR036388">
    <property type="entry name" value="WH-like_DNA-bd_sf"/>
</dbReference>
<keyword evidence="11" id="KW-1185">Reference proteome</keyword>
<dbReference type="CDD" id="cd07153">
    <property type="entry name" value="Fur_like"/>
    <property type="match status" value="1"/>
</dbReference>
<dbReference type="EMBL" id="JABWMJ010000005">
    <property type="protein sequence ID" value="NUZ06690.1"/>
    <property type="molecule type" value="Genomic_DNA"/>
</dbReference>
<dbReference type="Gene3D" id="3.30.1490.190">
    <property type="match status" value="1"/>
</dbReference>
<keyword evidence="9" id="KW-0963">Cytoplasm</keyword>
<organism evidence="10 11">
    <name type="scientific">Piscinibacter koreensis</name>
    <dbReference type="NCBI Taxonomy" id="2742824"/>
    <lineage>
        <taxon>Bacteria</taxon>
        <taxon>Pseudomonadati</taxon>
        <taxon>Pseudomonadota</taxon>
        <taxon>Betaproteobacteria</taxon>
        <taxon>Burkholderiales</taxon>
        <taxon>Sphaerotilaceae</taxon>
        <taxon>Piscinibacter</taxon>
    </lineage>
</organism>
<dbReference type="Gene3D" id="1.10.10.10">
    <property type="entry name" value="Winged helix-like DNA-binding domain superfamily/Winged helix DNA-binding domain"/>
    <property type="match status" value="1"/>
</dbReference>
<dbReference type="GO" id="GO:0008270">
    <property type="term" value="F:zinc ion binding"/>
    <property type="evidence" value="ECO:0007669"/>
    <property type="project" value="TreeGrafter"/>
</dbReference>
<feature type="binding site" evidence="8">
    <location>
        <position position="75"/>
    </location>
    <ligand>
        <name>Fe cation</name>
        <dbReference type="ChEBI" id="CHEBI:24875"/>
    </ligand>
</feature>
<feature type="binding site" evidence="7">
    <location>
        <position position="121"/>
    </location>
    <ligand>
        <name>Zn(2+)</name>
        <dbReference type="ChEBI" id="CHEBI:29105"/>
    </ligand>
</feature>
<dbReference type="SUPFAM" id="SSF46785">
    <property type="entry name" value="Winged helix' DNA-binding domain"/>
    <property type="match status" value="1"/>
</dbReference>
<keyword evidence="4 9" id="KW-0805">Transcription regulation</keyword>
<feature type="binding site" evidence="7">
    <location>
        <position position="118"/>
    </location>
    <ligand>
        <name>Zn(2+)</name>
        <dbReference type="ChEBI" id="CHEBI:29105"/>
    </ligand>
</feature>
<dbReference type="PANTHER" id="PTHR33202">
    <property type="entry name" value="ZINC UPTAKE REGULATION PROTEIN"/>
    <property type="match status" value="1"/>
</dbReference>
<feature type="binding site" evidence="7">
    <location>
        <position position="84"/>
    </location>
    <ligand>
        <name>Zn(2+)</name>
        <dbReference type="ChEBI" id="CHEBI:29105"/>
    </ligand>
</feature>
<evidence type="ECO:0000256" key="4">
    <source>
        <dbReference type="ARBA" id="ARBA00023015"/>
    </source>
</evidence>
<accession>A0A7Y6NP07</accession>
<comment type="caution">
    <text evidence="10">The sequence shown here is derived from an EMBL/GenBank/DDBJ whole genome shotgun (WGS) entry which is preliminary data.</text>
</comment>
<dbReference type="RefSeq" id="WP_176069528.1">
    <property type="nucleotide sequence ID" value="NZ_JABWMJ010000005.1"/>
</dbReference>
<reference evidence="10 11" key="1">
    <citation type="submission" date="2020-06" db="EMBL/GenBank/DDBJ databases">
        <title>Schlegella sp. ID0723 isolated from air conditioner.</title>
        <authorList>
            <person name="Kim D.Y."/>
            <person name="Kim D.-U."/>
        </authorList>
    </citation>
    <scope>NUCLEOTIDE SEQUENCE [LARGE SCALE GENOMIC DNA]</scope>
    <source>
        <strain evidence="10 11">ID0723</strain>
    </source>
</reference>
<dbReference type="PANTHER" id="PTHR33202:SF22">
    <property type="entry name" value="HYDROGEN PEROXIDE SENSITIVE REPRESSOR"/>
    <property type="match status" value="1"/>
</dbReference>
<feature type="binding site" evidence="7">
    <location>
        <position position="81"/>
    </location>
    <ligand>
        <name>Zn(2+)</name>
        <dbReference type="ChEBI" id="CHEBI:29105"/>
    </ligand>
</feature>
<evidence type="ECO:0000256" key="5">
    <source>
        <dbReference type="ARBA" id="ARBA00023125"/>
    </source>
</evidence>
<proteinExistence type="inferred from homology"/>
<gene>
    <name evidence="9" type="primary">fur</name>
    <name evidence="10" type="ORF">HQN59_13050</name>
</gene>
<comment type="subunit">
    <text evidence="9">Homodimer.</text>
</comment>
<dbReference type="AlphaFoldDB" id="A0A7Y6NP07"/>
<dbReference type="GO" id="GO:0005737">
    <property type="term" value="C:cytoplasm"/>
    <property type="evidence" value="ECO:0007669"/>
    <property type="project" value="UniProtKB-SubCell"/>
</dbReference>
<feature type="binding site" evidence="8">
    <location>
        <position position="110"/>
    </location>
    <ligand>
        <name>Fe cation</name>
        <dbReference type="ChEBI" id="CHEBI:24875"/>
    </ligand>
</feature>
<sequence>MERNTRQRAAIREAIAQADRPLLPLEVLEAAQLQAPGLGIATVYRNLKALVQEGELQPVSLPGENLRYELFGRPHHHHFQCAQCNRVFEVHACPGDLSKLAPAGFVVDDHELTLYGRCKECLARSTPRRRRSAHVHRAR</sequence>
<evidence type="ECO:0000256" key="8">
    <source>
        <dbReference type="PIRSR" id="PIRSR602481-2"/>
    </source>
</evidence>